<name>A0ABU9KTE8_9EURY</name>
<evidence type="ECO:0000256" key="1">
    <source>
        <dbReference type="SAM" id="Phobius"/>
    </source>
</evidence>
<reference evidence="2 3" key="1">
    <citation type="submission" date="2024-04" db="EMBL/GenBank/DDBJ databases">
        <title>Methanococcoides sp. LMO-2.</title>
        <authorList>
            <person name="Liang L."/>
        </authorList>
    </citation>
    <scope>NUCLEOTIDE SEQUENCE [LARGE SCALE GENOMIC DNA]</scope>
    <source>
        <strain evidence="2 3">LMO-2</strain>
    </source>
</reference>
<evidence type="ECO:0000313" key="3">
    <source>
        <dbReference type="Proteomes" id="UP001396646"/>
    </source>
</evidence>
<dbReference type="EMBL" id="JBCAUS010000002">
    <property type="protein sequence ID" value="MEL4304902.1"/>
    <property type="molecule type" value="Genomic_DNA"/>
</dbReference>
<evidence type="ECO:0008006" key="4">
    <source>
        <dbReference type="Google" id="ProtNLM"/>
    </source>
</evidence>
<feature type="transmembrane region" description="Helical" evidence="1">
    <location>
        <begin position="172"/>
        <end position="195"/>
    </location>
</feature>
<keyword evidence="1" id="KW-0812">Transmembrane</keyword>
<dbReference type="RefSeq" id="WP_342126599.1">
    <property type="nucleotide sequence ID" value="NZ_JBCAUS010000002.1"/>
</dbReference>
<keyword evidence="1" id="KW-1133">Transmembrane helix</keyword>
<feature type="transmembrane region" description="Helical" evidence="1">
    <location>
        <begin position="76"/>
        <end position="98"/>
    </location>
</feature>
<gene>
    <name evidence="2" type="ORF">WOA13_03480</name>
</gene>
<accession>A0ABU9KTE8</accession>
<organism evidence="2 3">
    <name type="scientific">Methanococcoides cohabitans</name>
    <dbReference type="NCBI Taxonomy" id="3136559"/>
    <lineage>
        <taxon>Archaea</taxon>
        <taxon>Methanobacteriati</taxon>
        <taxon>Methanobacteriota</taxon>
        <taxon>Stenosarchaea group</taxon>
        <taxon>Methanomicrobia</taxon>
        <taxon>Methanosarcinales</taxon>
        <taxon>Methanosarcinaceae</taxon>
        <taxon>Methanococcoides</taxon>
    </lineage>
</organism>
<keyword evidence="3" id="KW-1185">Reference proteome</keyword>
<protein>
    <recommendedName>
        <fullName evidence="4">DUF1109 domain-containing protein</fullName>
    </recommendedName>
</protein>
<proteinExistence type="predicted"/>
<feature type="transmembrane region" description="Helical" evidence="1">
    <location>
        <begin position="9"/>
        <end position="30"/>
    </location>
</feature>
<sequence>MEHTKKLKISLACISAIFFFMVLFYGLTISGFSERIVSSDVAYLWLGLTLLLGVISLIGAIIFLSDIRKMSVKWYLGVPLLSVMFTIVVTSIFLLYYVTSLPIDPAEPVGFIHMASLLALAPASIPFFFSFPDSSDVRYISGVLAGFMSIFAVADLFFIIKDVFLYPIPCSNALAVGFVYYLIGVSMIGFCFLLLAKKFHRKNYMPISKQDEIGGKN</sequence>
<dbReference type="Proteomes" id="UP001396646">
    <property type="component" value="Unassembled WGS sequence"/>
</dbReference>
<feature type="transmembrane region" description="Helical" evidence="1">
    <location>
        <begin position="110"/>
        <end position="132"/>
    </location>
</feature>
<feature type="transmembrane region" description="Helical" evidence="1">
    <location>
        <begin position="42"/>
        <end position="64"/>
    </location>
</feature>
<keyword evidence="1" id="KW-0472">Membrane</keyword>
<feature type="transmembrane region" description="Helical" evidence="1">
    <location>
        <begin position="139"/>
        <end position="160"/>
    </location>
</feature>
<comment type="caution">
    <text evidence="2">The sequence shown here is derived from an EMBL/GenBank/DDBJ whole genome shotgun (WGS) entry which is preliminary data.</text>
</comment>
<evidence type="ECO:0000313" key="2">
    <source>
        <dbReference type="EMBL" id="MEL4304902.1"/>
    </source>
</evidence>